<reference evidence="1" key="1">
    <citation type="submission" date="2023-10" db="EMBL/GenBank/DDBJ databases">
        <title>Clonality and diversity in the soft rot Dickeya solani phytopathogen.</title>
        <authorList>
            <person name="Pedron J."/>
            <person name="Van Gijsegem F."/>
            <person name="Portier P."/>
            <person name="Taghouti G."/>
        </authorList>
    </citation>
    <scope>NUCLEOTIDE SEQUENCE</scope>
    <source>
        <strain evidence="1">CFBP5647</strain>
    </source>
</reference>
<dbReference type="EMBL" id="CP136339">
    <property type="protein sequence ID" value="WOA54370.1"/>
    <property type="molecule type" value="Genomic_DNA"/>
</dbReference>
<dbReference type="Proteomes" id="UP001304423">
    <property type="component" value="Chromosome"/>
</dbReference>
<evidence type="ECO:0000313" key="1">
    <source>
        <dbReference type="EMBL" id="WOA54370.1"/>
    </source>
</evidence>
<dbReference type="Pfam" id="PF06891">
    <property type="entry name" value="P2_Phage_GpR"/>
    <property type="match status" value="1"/>
</dbReference>
<sequence length="162" mass="18033">MLKPKLLRQEISRLVPWVRENPDRLALYVPRGHVVGRGGASASFEYRYTLEVLVMDFPGSTDDIMLAIQLWARQYEPELLFNPDNQKNGITFEVDILNNDAIDLLVRVQVTEAVAVTSSNGKPVVRHRADPPPDLMEGMDGWALAVRDMASTVSGDAAVTNE</sequence>
<gene>
    <name evidence="1" type="ORF">RXA29_09220</name>
</gene>
<dbReference type="RefSeq" id="WP_316394326.1">
    <property type="nucleotide sequence ID" value="NZ_CP136339.1"/>
</dbReference>
<accession>A0AAX4F3T4</accession>
<name>A0AAX4F3T4_9GAMM</name>
<dbReference type="AlphaFoldDB" id="A0AAX4F3T4"/>
<dbReference type="InterPro" id="IPR009678">
    <property type="entry name" value="Phage_tail_completion_R"/>
</dbReference>
<evidence type="ECO:0000313" key="2">
    <source>
        <dbReference type="Proteomes" id="UP001304423"/>
    </source>
</evidence>
<proteinExistence type="predicted"/>
<organism evidence="1 2">
    <name type="scientific">Dickeya solani</name>
    <dbReference type="NCBI Taxonomy" id="1089444"/>
    <lineage>
        <taxon>Bacteria</taxon>
        <taxon>Pseudomonadati</taxon>
        <taxon>Pseudomonadota</taxon>
        <taxon>Gammaproteobacteria</taxon>
        <taxon>Enterobacterales</taxon>
        <taxon>Pectobacteriaceae</taxon>
        <taxon>Dickeya</taxon>
    </lineage>
</organism>
<protein>
    <submittedName>
        <fullName evidence="1">Phage tail protein</fullName>
    </submittedName>
</protein>